<evidence type="ECO:0000313" key="2">
    <source>
        <dbReference type="EMBL" id="AOH83970.1"/>
    </source>
</evidence>
<accession>A0A1B3Z963</accession>
<dbReference type="EMBL" id="CP014168">
    <property type="protein sequence ID" value="AOH83970.1"/>
    <property type="molecule type" value="Genomic_DNA"/>
</dbReference>
<keyword evidence="1" id="KW-0472">Membrane</keyword>
<dbReference type="KEGG" id="span:AWL63_08315"/>
<feature type="transmembrane region" description="Helical" evidence="1">
    <location>
        <begin position="20"/>
        <end position="39"/>
    </location>
</feature>
<keyword evidence="1" id="KW-1133">Transmembrane helix</keyword>
<dbReference type="STRING" id="1560345.AWL63_08315"/>
<keyword evidence="3" id="KW-1185">Reference proteome</keyword>
<dbReference type="AlphaFoldDB" id="A0A1B3Z963"/>
<proteinExistence type="predicted"/>
<dbReference type="Proteomes" id="UP000094256">
    <property type="component" value="Chromosome"/>
</dbReference>
<sequence length="361" mass="40570">MAQPTDTLNAPAPALPARRGLLALFVLAFLACCVGATLLPHDRYIRYQQFGGTAMLPLGWVYDRLHYDRTPIDIAIIGASRTEVGVSGPQVEALLAAKLGRPVHVANLSLPQDGRNLHYEMTKELLATHPEVKLILYSLIEHASRTGHPAFRDVADTGDVLRAPMLLNPKYFDNVAYQPYRQLSLFLQTQMPGLFGVHRRFDPKRYAGAEHDGTLSHWSVHGNWVDRDTIHTADELAKAAKGKVARRNPIFLPARLREYEYVIERHYTRATIALAHAHHVQTGFLYLPIYGHDQPIADVDFYRARGFILNIGVIARDASSYSDYAHLNRNGSTKVSRWLAGWLATGEKRGQLHFVSNDRVR</sequence>
<evidence type="ECO:0000313" key="3">
    <source>
        <dbReference type="Proteomes" id="UP000094256"/>
    </source>
</evidence>
<organism evidence="2 3">
    <name type="scientific">Sphingomonas panacis</name>
    <dbReference type="NCBI Taxonomy" id="1560345"/>
    <lineage>
        <taxon>Bacteria</taxon>
        <taxon>Pseudomonadati</taxon>
        <taxon>Pseudomonadota</taxon>
        <taxon>Alphaproteobacteria</taxon>
        <taxon>Sphingomonadales</taxon>
        <taxon>Sphingomonadaceae</taxon>
        <taxon>Sphingomonas</taxon>
    </lineage>
</organism>
<reference evidence="2 3" key="1">
    <citation type="submission" date="2016-01" db="EMBL/GenBank/DDBJ databases">
        <title>Complete genome and mega plasmid sequence of Sphingomonas panacis DCY99 elicits systemic resistance in rice to Xanthomonas oryzae.</title>
        <authorList>
            <person name="Kim Y.J."/>
            <person name="Yang D.C."/>
            <person name="Sing P."/>
        </authorList>
    </citation>
    <scope>NUCLEOTIDE SEQUENCE [LARGE SCALE GENOMIC DNA]</scope>
    <source>
        <strain evidence="2 3">DCY99</strain>
    </source>
</reference>
<gene>
    <name evidence="2" type="ORF">AWL63_08315</name>
</gene>
<keyword evidence="1" id="KW-0812">Transmembrane</keyword>
<protein>
    <submittedName>
        <fullName evidence="2">Uncharacterized protein</fullName>
    </submittedName>
</protein>
<dbReference type="OrthoDB" id="7060727at2"/>
<dbReference type="RefSeq" id="WP_069204537.1">
    <property type="nucleotide sequence ID" value="NZ_CP014168.1"/>
</dbReference>
<name>A0A1B3Z963_9SPHN</name>
<evidence type="ECO:0000256" key="1">
    <source>
        <dbReference type="SAM" id="Phobius"/>
    </source>
</evidence>